<keyword evidence="2 6" id="KW-0436">Ligase</keyword>
<evidence type="ECO:0000313" key="7">
    <source>
        <dbReference type="Proteomes" id="UP000377595"/>
    </source>
</evidence>
<dbReference type="SUPFAM" id="SSF56801">
    <property type="entry name" value="Acetyl-CoA synthetase-like"/>
    <property type="match status" value="1"/>
</dbReference>
<dbReference type="InterPro" id="IPR042099">
    <property type="entry name" value="ANL_N_sf"/>
</dbReference>
<gene>
    <name evidence="6" type="ORF">Aple_033360</name>
</gene>
<dbReference type="PANTHER" id="PTHR43201:SF5">
    <property type="entry name" value="MEDIUM-CHAIN ACYL-COA LIGASE ACSF2, MITOCHONDRIAL"/>
    <property type="match status" value="1"/>
</dbReference>
<dbReference type="OrthoDB" id="9803968at2"/>
<dbReference type="Gene3D" id="3.30.300.30">
    <property type="match status" value="1"/>
</dbReference>
<feature type="domain" description="AMP-binding enzyme C-terminal" evidence="5">
    <location>
        <begin position="404"/>
        <end position="477"/>
    </location>
</feature>
<evidence type="ECO:0000259" key="4">
    <source>
        <dbReference type="Pfam" id="PF00501"/>
    </source>
</evidence>
<dbReference type="GO" id="GO:0031956">
    <property type="term" value="F:medium-chain fatty acid-CoA ligase activity"/>
    <property type="evidence" value="ECO:0007669"/>
    <property type="project" value="TreeGrafter"/>
</dbReference>
<dbReference type="EMBL" id="BLAF01000016">
    <property type="protein sequence ID" value="GES20440.1"/>
    <property type="molecule type" value="Genomic_DNA"/>
</dbReference>
<dbReference type="Gene3D" id="3.40.50.12780">
    <property type="entry name" value="N-terminal domain of ligase-like"/>
    <property type="match status" value="1"/>
</dbReference>
<organism evidence="6 7">
    <name type="scientific">Acrocarpospora pleiomorpha</name>
    <dbReference type="NCBI Taxonomy" id="90975"/>
    <lineage>
        <taxon>Bacteria</taxon>
        <taxon>Bacillati</taxon>
        <taxon>Actinomycetota</taxon>
        <taxon>Actinomycetes</taxon>
        <taxon>Streptosporangiales</taxon>
        <taxon>Streptosporangiaceae</taxon>
        <taxon>Acrocarpospora</taxon>
    </lineage>
</organism>
<dbReference type="Pfam" id="PF00501">
    <property type="entry name" value="AMP-binding"/>
    <property type="match status" value="1"/>
</dbReference>
<evidence type="ECO:0000259" key="5">
    <source>
        <dbReference type="Pfam" id="PF13193"/>
    </source>
</evidence>
<feature type="domain" description="AMP-dependent synthetase/ligase" evidence="4">
    <location>
        <begin position="13"/>
        <end position="343"/>
    </location>
</feature>
<comment type="caution">
    <text evidence="6">The sequence shown here is derived from an EMBL/GenBank/DDBJ whole genome shotgun (WGS) entry which is preliminary data.</text>
</comment>
<dbReference type="AlphaFoldDB" id="A0A5M3XHE4"/>
<accession>A0A5M3XHE4</accession>
<dbReference type="PANTHER" id="PTHR43201">
    <property type="entry name" value="ACYL-COA SYNTHETASE"/>
    <property type="match status" value="1"/>
</dbReference>
<evidence type="ECO:0000256" key="2">
    <source>
        <dbReference type="ARBA" id="ARBA00022598"/>
    </source>
</evidence>
<dbReference type="Pfam" id="PF13193">
    <property type="entry name" value="AMP-binding_C"/>
    <property type="match status" value="1"/>
</dbReference>
<keyword evidence="7" id="KW-1185">Reference proteome</keyword>
<dbReference type="Proteomes" id="UP000377595">
    <property type="component" value="Unassembled WGS sequence"/>
</dbReference>
<dbReference type="InterPro" id="IPR045851">
    <property type="entry name" value="AMP-bd_C_sf"/>
</dbReference>
<dbReference type="RefSeq" id="WP_155345471.1">
    <property type="nucleotide sequence ID" value="NZ_BAAAHM010000021.1"/>
</dbReference>
<dbReference type="InterPro" id="IPR025110">
    <property type="entry name" value="AMP-bd_C"/>
</dbReference>
<feature type="region of interest" description="Disordered" evidence="3">
    <location>
        <begin position="489"/>
        <end position="508"/>
    </location>
</feature>
<name>A0A5M3XHE4_9ACTN</name>
<comment type="similarity">
    <text evidence="1">Belongs to the ATP-dependent AMP-binding enzyme family.</text>
</comment>
<dbReference type="InterPro" id="IPR000873">
    <property type="entry name" value="AMP-dep_synth/lig_dom"/>
</dbReference>
<proteinExistence type="inferred from homology"/>
<reference evidence="6 7" key="1">
    <citation type="submission" date="2019-10" db="EMBL/GenBank/DDBJ databases">
        <title>Whole genome shotgun sequence of Acrocarpospora pleiomorpha NBRC 16267.</title>
        <authorList>
            <person name="Ichikawa N."/>
            <person name="Kimura A."/>
            <person name="Kitahashi Y."/>
            <person name="Komaki H."/>
            <person name="Oguchi A."/>
        </authorList>
    </citation>
    <scope>NUCLEOTIDE SEQUENCE [LARGE SCALE GENOMIC DNA]</scope>
    <source>
        <strain evidence="6 7">NBRC 16267</strain>
    </source>
</reference>
<evidence type="ECO:0000256" key="3">
    <source>
        <dbReference type="SAM" id="MobiDB-lite"/>
    </source>
</evidence>
<protein>
    <submittedName>
        <fullName evidence="6">ATP-dependent acyl-CoA ligase</fullName>
    </submittedName>
</protein>
<evidence type="ECO:0000313" key="6">
    <source>
        <dbReference type="EMBL" id="GES20440.1"/>
    </source>
</evidence>
<feature type="compositionally biased region" description="Polar residues" evidence="3">
    <location>
        <begin position="492"/>
        <end position="501"/>
    </location>
</feature>
<evidence type="ECO:0000256" key="1">
    <source>
        <dbReference type="ARBA" id="ARBA00006432"/>
    </source>
</evidence>
<dbReference type="GO" id="GO:0006631">
    <property type="term" value="P:fatty acid metabolic process"/>
    <property type="evidence" value="ECO:0007669"/>
    <property type="project" value="TreeGrafter"/>
</dbReference>
<sequence>MSEVNTLVTLLESAAAGPGSVTFVGGGPIPWQDVLSRARTTAGQLENLGVAPGDRVAVMLPNSAEFLDVFFGAVVAGAIPLPITVDYRGPMLTRVMEVAEPKLVVVGSDAGIPAELAGTPTIAMSELRRLPGAASAGRALPRPDDAAVLMLTSGTTSGRSKVVVYSHRSALQFAAATVRCMPYGPGDVIYTCLPLVHGAALMCDLFGSLMSGASIVVAERFSASRYWDEIVAHRATVASTLGTITQILVQAPVSDKERRHGLRVVRRSGVTAELTREFEDRFAVSTTEMYGLTDVGLITGLPAGVRRLGSCGSLFDEWEAELRDPSGMVVQDGDAGQLFVRPAGAGTLPLGYLDDQPSFGAALVDGWFQTGDVLVRDGDGFYAFVGRVKDVIRRAGENIAPADVEYILIQHPDVAEVAVYAVPSHLGEDEVMAAVVLKRGVLDAPALRAFCADRLPYFSVPRYYRGLPRLPRTVTQKVQVQTLRSWGISPDTVDTGSTSRSATRKAEQ</sequence>